<feature type="binding site" evidence="3">
    <location>
        <position position="498"/>
    </location>
    <ligand>
        <name>Zn(2+)</name>
        <dbReference type="ChEBI" id="CHEBI:29105"/>
        <label>2</label>
    </ligand>
</feature>
<dbReference type="Proteomes" id="UP000550401">
    <property type="component" value="Unassembled WGS sequence"/>
</dbReference>
<gene>
    <name evidence="6" type="ORF">FHW12_000950</name>
</gene>
<dbReference type="Pfam" id="PF00245">
    <property type="entry name" value="Alk_phosphatase"/>
    <property type="match status" value="1"/>
</dbReference>
<feature type="binding site" evidence="3">
    <location>
        <position position="489"/>
    </location>
    <ligand>
        <name>Mg(2+)</name>
        <dbReference type="ChEBI" id="CHEBI:18420"/>
    </ligand>
</feature>
<proteinExistence type="inferred from homology"/>
<dbReference type="PRINTS" id="PR00113">
    <property type="entry name" value="ALKPHPHTASE"/>
</dbReference>
<feature type="binding site" evidence="3">
    <location>
        <position position="201"/>
    </location>
    <ligand>
        <name>Mg(2+)</name>
        <dbReference type="ChEBI" id="CHEBI:18420"/>
    </ligand>
</feature>
<dbReference type="PANTHER" id="PTHR11596:SF5">
    <property type="entry name" value="ALKALINE PHOSPHATASE"/>
    <property type="match status" value="1"/>
</dbReference>
<dbReference type="GO" id="GO:0046872">
    <property type="term" value="F:metal ion binding"/>
    <property type="evidence" value="ECO:0007669"/>
    <property type="project" value="UniProtKB-KW"/>
</dbReference>
<feature type="binding site" evidence="3">
    <location>
        <position position="201"/>
    </location>
    <ligand>
        <name>Zn(2+)</name>
        <dbReference type="ChEBI" id="CHEBI:29105"/>
        <label>2</label>
    </ligand>
</feature>
<evidence type="ECO:0000256" key="3">
    <source>
        <dbReference type="PIRSR" id="PIRSR601952-2"/>
    </source>
</evidence>
<accession>A0A839EYK3</accession>
<feature type="binding site" evidence="3">
    <location>
        <position position="311"/>
    </location>
    <ligand>
        <name>Mg(2+)</name>
        <dbReference type="ChEBI" id="CHEBI:18420"/>
    </ligand>
</feature>
<keyword evidence="6" id="KW-0378">Hydrolase</keyword>
<feature type="binding site" evidence="3">
    <location>
        <position position="536"/>
    </location>
    <ligand>
        <name>Zn(2+)</name>
        <dbReference type="ChEBI" id="CHEBI:29105"/>
        <label>2</label>
    </ligand>
</feature>
<feature type="binding site" evidence="3">
    <location>
        <position position="537"/>
    </location>
    <ligand>
        <name>Zn(2+)</name>
        <dbReference type="ChEBI" id="CHEBI:29105"/>
        <label>2</label>
    </ligand>
</feature>
<keyword evidence="7" id="KW-1185">Reference proteome</keyword>
<keyword evidence="1" id="KW-0597">Phosphoprotein</keyword>
<comment type="cofactor">
    <cofactor evidence="3">
        <name>Zn(2+)</name>
        <dbReference type="ChEBI" id="CHEBI:29105"/>
    </cofactor>
    <text evidence="3">Binds 2 Zn(2+) ions.</text>
</comment>
<feature type="binding site" evidence="3">
    <location>
        <position position="653"/>
    </location>
    <ligand>
        <name>Zn(2+)</name>
        <dbReference type="ChEBI" id="CHEBI:29105"/>
        <label>2</label>
    </ligand>
</feature>
<dbReference type="RefSeq" id="WP_182529809.1">
    <property type="nucleotide sequence ID" value="NZ_JACGXL010000001.1"/>
</dbReference>
<dbReference type="InterPro" id="IPR001952">
    <property type="entry name" value="Alkaline_phosphatase"/>
</dbReference>
<comment type="caution">
    <text evidence="6">The sequence shown here is derived from an EMBL/GenBank/DDBJ whole genome shotgun (WGS) entry which is preliminary data.</text>
</comment>
<keyword evidence="3" id="KW-0479">Metal-binding</keyword>
<comment type="similarity">
    <text evidence="4">Belongs to the alkaline phosphatase family.</text>
</comment>
<feature type="region of interest" description="Disordered" evidence="5">
    <location>
        <begin position="614"/>
        <end position="635"/>
    </location>
</feature>
<keyword evidence="3" id="KW-0862">Zinc</keyword>
<evidence type="ECO:0000256" key="5">
    <source>
        <dbReference type="SAM" id="MobiDB-lite"/>
    </source>
</evidence>
<evidence type="ECO:0000256" key="4">
    <source>
        <dbReference type="RuleBase" id="RU003946"/>
    </source>
</evidence>
<sequence length="692" mass="72248">MHRSPLFRRPLAAVIGNALVGAALFGTALAGLASPASAATVSRLTPPSELFSSGQAAPVIARFLPGQLFDLQATVRPDAGQTVTNFSFYVDDQPVSQLGTPAGRARTSIVTETGDAALCIDADSGKTTGKSGCKLVAGLPGNAAVVSQRAYSKGAAGVHELKFIAQMSDGTRVSAIGNFEIIGVDKDAGKTAKNIIVFLGDGMGAAHRTAARIIAKGYAQGKAKGLLTMDTFPDTGMVMTASLNSIVTDSAPGMQNYVTGNKAANNQEGVFPDDTLDAFDNPRVEYLSEYLHTLQGKSLGVVTTADVFDATPASMAVHTSARGNGTGIVDQFLDDRDLTGLTVLMGGGRKWFLPNGGDSTSPQPANGSQRRSANDYVLPDDVVAGWGASRGALDPARDLIADFQGAGFAYAPDKSALDGLFAHGRPKQLLGLFAYSNMNVAYDKIAGRRGDGTVVDAFGFPDQPMLDEMTARALDVLSQNRNGFVALIEGASIDKQAHLMDSDRWPLEVVEFDRAIAVAKAFAEDHPDTLVIVTADHECSGAALIGASTATAASLAEHPDAGSSIVGTYDAAKFPKYVLADDGYPQSTNIDGKLLIGYGANADRYETWLPSAFPTKDTQQPFPPSQSPADPNVRNKDVGHFIAGQVPGDQAVHTATDIPLSAYGLGSHLFHGVFDNTDVFFKLGQAAVGGAD</sequence>
<evidence type="ECO:0000313" key="7">
    <source>
        <dbReference type="Proteomes" id="UP000550401"/>
    </source>
</evidence>
<evidence type="ECO:0000313" key="6">
    <source>
        <dbReference type="EMBL" id="MBA8886759.1"/>
    </source>
</evidence>
<dbReference type="AlphaFoldDB" id="A0A839EYK3"/>
<name>A0A839EYK3_9GAMM</name>
<dbReference type="Gene3D" id="3.40.720.10">
    <property type="entry name" value="Alkaline Phosphatase, subunit A"/>
    <property type="match status" value="1"/>
</dbReference>
<dbReference type="GO" id="GO:0004035">
    <property type="term" value="F:alkaline phosphatase activity"/>
    <property type="evidence" value="ECO:0007669"/>
    <property type="project" value="UniProtKB-EC"/>
</dbReference>
<organism evidence="6 7">
    <name type="scientific">Dokdonella fugitiva</name>
    <dbReference type="NCBI Taxonomy" id="328517"/>
    <lineage>
        <taxon>Bacteria</taxon>
        <taxon>Pseudomonadati</taxon>
        <taxon>Pseudomonadota</taxon>
        <taxon>Gammaproteobacteria</taxon>
        <taxon>Lysobacterales</taxon>
        <taxon>Rhodanobacteraceae</taxon>
        <taxon>Dokdonella</taxon>
    </lineage>
</organism>
<feature type="binding site" evidence="3">
    <location>
        <position position="494"/>
    </location>
    <ligand>
        <name>Zn(2+)</name>
        <dbReference type="ChEBI" id="CHEBI:29105"/>
        <label>2</label>
    </ligand>
</feature>
<evidence type="ECO:0000256" key="2">
    <source>
        <dbReference type="PIRSR" id="PIRSR601952-1"/>
    </source>
</evidence>
<keyword evidence="3" id="KW-0460">Magnesium</keyword>
<dbReference type="InterPro" id="IPR017850">
    <property type="entry name" value="Alkaline_phosphatase_core_sf"/>
</dbReference>
<dbReference type="SMART" id="SM00098">
    <property type="entry name" value="alkPPc"/>
    <property type="match status" value="1"/>
</dbReference>
<feature type="binding site" evidence="3">
    <location>
        <position position="309"/>
    </location>
    <ligand>
        <name>Mg(2+)</name>
        <dbReference type="ChEBI" id="CHEBI:18420"/>
    </ligand>
</feature>
<dbReference type="EMBL" id="JACGXL010000001">
    <property type="protein sequence ID" value="MBA8886759.1"/>
    <property type="molecule type" value="Genomic_DNA"/>
</dbReference>
<feature type="active site" description="Phosphoserine intermediate" evidence="2">
    <location>
        <position position="250"/>
    </location>
</feature>
<dbReference type="EC" id="3.1.3.1" evidence="6"/>
<protein>
    <submittedName>
        <fullName evidence="6">Alkaline phosphatase</fullName>
        <ecNumber evidence="6">3.1.3.1</ecNumber>
    </submittedName>
</protein>
<evidence type="ECO:0000256" key="1">
    <source>
        <dbReference type="ARBA" id="ARBA00022553"/>
    </source>
</evidence>
<dbReference type="SUPFAM" id="SSF53649">
    <property type="entry name" value="Alkaline phosphatase-like"/>
    <property type="match status" value="1"/>
</dbReference>
<reference evidence="6 7" key="1">
    <citation type="submission" date="2020-07" db="EMBL/GenBank/DDBJ databases">
        <title>Genomic Encyclopedia of Type Strains, Phase IV (KMG-V): Genome sequencing to study the core and pangenomes of soil and plant-associated prokaryotes.</title>
        <authorList>
            <person name="Whitman W."/>
        </authorList>
    </citation>
    <scope>NUCLEOTIDE SEQUENCE [LARGE SCALE GENOMIC DNA]</scope>
    <source>
        <strain evidence="6 7">RH2WT43</strain>
    </source>
</reference>
<comment type="cofactor">
    <cofactor evidence="3">
        <name>Mg(2+)</name>
        <dbReference type="ChEBI" id="CHEBI:18420"/>
    </cofactor>
    <text evidence="3">Binds 1 Mg(2+) ion.</text>
</comment>
<dbReference type="CDD" id="cd16012">
    <property type="entry name" value="ALP"/>
    <property type="match status" value="1"/>
</dbReference>
<dbReference type="PANTHER" id="PTHR11596">
    <property type="entry name" value="ALKALINE PHOSPHATASE"/>
    <property type="match status" value="1"/>
</dbReference>